<dbReference type="KEGG" id="aalt:CC77DRAFT_1065982"/>
<feature type="compositionally biased region" description="Polar residues" evidence="1">
    <location>
        <begin position="1"/>
        <end position="13"/>
    </location>
</feature>
<feature type="compositionally biased region" description="Basic and acidic residues" evidence="1">
    <location>
        <begin position="230"/>
        <end position="243"/>
    </location>
</feature>
<keyword evidence="2" id="KW-0472">Membrane</keyword>
<dbReference type="OMA" id="PPWATIT"/>
<feature type="region of interest" description="Disordered" evidence="1">
    <location>
        <begin position="221"/>
        <end position="250"/>
    </location>
</feature>
<name>A0A177D6Z6_ALTAL</name>
<dbReference type="VEuPathDB" id="FungiDB:CC77DRAFT_1065982"/>
<dbReference type="AlphaFoldDB" id="A0A177D6Z6"/>
<keyword evidence="2" id="KW-1133">Transmembrane helix</keyword>
<reference evidence="3 4" key="1">
    <citation type="submission" date="2016-05" db="EMBL/GenBank/DDBJ databases">
        <title>Comparative analysis of secretome profiles of manganese(II)-oxidizing ascomycete fungi.</title>
        <authorList>
            <consortium name="DOE Joint Genome Institute"/>
            <person name="Zeiner C.A."/>
            <person name="Purvine S.O."/>
            <person name="Zink E.M."/>
            <person name="Wu S."/>
            <person name="Pasa-Tolic L."/>
            <person name="Chaput D.L."/>
            <person name="Haridas S."/>
            <person name="Grigoriev I.V."/>
            <person name="Santelli C.M."/>
            <person name="Hansel C.M."/>
        </authorList>
    </citation>
    <scope>NUCLEOTIDE SEQUENCE [LARGE SCALE GENOMIC DNA]</scope>
    <source>
        <strain evidence="3 4">SRC1lrK2f</strain>
    </source>
</reference>
<organism evidence="3 4">
    <name type="scientific">Alternaria alternata</name>
    <name type="common">Alternaria rot fungus</name>
    <name type="synonym">Torula alternata</name>
    <dbReference type="NCBI Taxonomy" id="5599"/>
    <lineage>
        <taxon>Eukaryota</taxon>
        <taxon>Fungi</taxon>
        <taxon>Dikarya</taxon>
        <taxon>Ascomycota</taxon>
        <taxon>Pezizomycotina</taxon>
        <taxon>Dothideomycetes</taxon>
        <taxon>Pleosporomycetidae</taxon>
        <taxon>Pleosporales</taxon>
        <taxon>Pleosporineae</taxon>
        <taxon>Pleosporaceae</taxon>
        <taxon>Alternaria</taxon>
        <taxon>Alternaria sect. Alternaria</taxon>
        <taxon>Alternaria alternata complex</taxon>
    </lineage>
</organism>
<protein>
    <submittedName>
        <fullName evidence="3">Uncharacterized protein</fullName>
    </submittedName>
</protein>
<feature type="region of interest" description="Disordered" evidence="1">
    <location>
        <begin position="1"/>
        <end position="73"/>
    </location>
</feature>
<evidence type="ECO:0000256" key="1">
    <source>
        <dbReference type="SAM" id="MobiDB-lite"/>
    </source>
</evidence>
<dbReference type="RefSeq" id="XP_018380905.1">
    <property type="nucleotide sequence ID" value="XM_018528858.1"/>
</dbReference>
<feature type="transmembrane region" description="Helical" evidence="2">
    <location>
        <begin position="190"/>
        <end position="212"/>
    </location>
</feature>
<feature type="compositionally biased region" description="Low complexity" evidence="1">
    <location>
        <begin position="46"/>
        <end position="66"/>
    </location>
</feature>
<sequence length="375" mass="40110">MSDSVLVPTNKQSVDPDLFQPDLTSAIPAPSTLESAPPGLPPTSTPLPTLSSTPLPTLSSTPVPSFASPPPPWATITISTPQNPLIDGRYQETLFVESTPLTTVTVQVSPSLLLIVGDETIQTGTPASTTDNIVIFLAPERTTGTTIISPAILFYTDGSVPPFSVPSTTTRPGETSTNAPASDPGISSGAIAGIAIAGVLVLALIVGGWFFWRRRKRRAQPSTNTLTDDELARREGDGDKVVLDPHQTAPTTGAYQTQYQEMSGNGLTQELDRSHSYKFAIGGAHELKADDRPGELPFAGIEEHGSTDDLDVVDGAGPEMTQVPQTNRTATQAPQVSLHVEAQRRREVEWLEAEEMRMRQRREALLQQSGGKTEQ</sequence>
<evidence type="ECO:0000313" key="3">
    <source>
        <dbReference type="EMBL" id="OAG15484.1"/>
    </source>
</evidence>
<dbReference type="GeneID" id="29114452"/>
<dbReference type="Proteomes" id="UP000077248">
    <property type="component" value="Unassembled WGS sequence"/>
</dbReference>
<keyword evidence="2" id="KW-0812">Transmembrane</keyword>
<accession>A0A177D6Z6</accession>
<gene>
    <name evidence="3" type="ORF">CC77DRAFT_1065982</name>
</gene>
<feature type="region of interest" description="Disordered" evidence="1">
    <location>
        <begin position="164"/>
        <end position="184"/>
    </location>
</feature>
<feature type="compositionally biased region" description="Polar residues" evidence="1">
    <location>
        <begin position="165"/>
        <end position="180"/>
    </location>
</feature>
<evidence type="ECO:0000313" key="4">
    <source>
        <dbReference type="Proteomes" id="UP000077248"/>
    </source>
</evidence>
<evidence type="ECO:0000256" key="2">
    <source>
        <dbReference type="SAM" id="Phobius"/>
    </source>
</evidence>
<keyword evidence="4" id="KW-1185">Reference proteome</keyword>
<proteinExistence type="predicted"/>
<dbReference type="EMBL" id="KV441493">
    <property type="protein sequence ID" value="OAG15484.1"/>
    <property type="molecule type" value="Genomic_DNA"/>
</dbReference>